<keyword evidence="6" id="KW-0436">Ligase</keyword>
<dbReference type="Proteomes" id="UP000282087">
    <property type="component" value="Unassembled WGS sequence"/>
</dbReference>
<feature type="compositionally biased region" description="Basic and acidic residues" evidence="11">
    <location>
        <begin position="631"/>
        <end position="642"/>
    </location>
</feature>
<dbReference type="CDD" id="cd16653">
    <property type="entry name" value="RING-like_Rtf2"/>
    <property type="match status" value="1"/>
</dbReference>
<dbReference type="FunFam" id="1.20.5.470:FF:000008">
    <property type="entry name" value="Argininosuccinate synthase"/>
    <property type="match status" value="1"/>
</dbReference>
<dbReference type="GO" id="GO:0005524">
    <property type="term" value="F:ATP binding"/>
    <property type="evidence" value="ECO:0007669"/>
    <property type="project" value="UniProtKB-KW"/>
</dbReference>
<evidence type="ECO:0000259" key="13">
    <source>
        <dbReference type="Pfam" id="PF20979"/>
    </source>
</evidence>
<evidence type="ECO:0000256" key="7">
    <source>
        <dbReference type="ARBA" id="ARBA00022605"/>
    </source>
</evidence>
<dbReference type="PROSITE" id="PS00565">
    <property type="entry name" value="ARGININOSUCCIN_SYN_2"/>
    <property type="match status" value="1"/>
</dbReference>
<feature type="compositionally biased region" description="Basic residues" evidence="11">
    <location>
        <begin position="621"/>
        <end position="630"/>
    </location>
</feature>
<dbReference type="InterPro" id="IPR024074">
    <property type="entry name" value="AS_cat/multimer_dom_body"/>
</dbReference>
<gene>
    <name evidence="14" type="ORF">DD238_006372</name>
</gene>
<dbReference type="VEuPathDB" id="FungiDB:DD237_005916"/>
<dbReference type="UniPathway" id="UPA00068">
    <property type="reaction ID" value="UER00113"/>
</dbReference>
<dbReference type="GO" id="GO:0006526">
    <property type="term" value="P:L-arginine biosynthetic process"/>
    <property type="evidence" value="ECO:0007669"/>
    <property type="project" value="UniProtKB-UniPathway"/>
</dbReference>
<keyword evidence="9" id="KW-0067">ATP-binding</keyword>
<reference evidence="14 15" key="1">
    <citation type="submission" date="2018-06" db="EMBL/GenBank/DDBJ databases">
        <title>Comparative genomics of downy mildews reveals potential adaptations to biotrophy.</title>
        <authorList>
            <person name="Fletcher K."/>
            <person name="Klosterman S.J."/>
            <person name="Derevnina L."/>
            <person name="Martin F."/>
            <person name="Koike S."/>
            <person name="Reyes Chin-Wo S."/>
            <person name="Mou B."/>
            <person name="Michelmore R."/>
        </authorList>
    </citation>
    <scope>NUCLEOTIDE SEQUENCE [LARGE SCALE GENOMIC DNA]</scope>
    <source>
        <strain evidence="14 15">R14</strain>
    </source>
</reference>
<dbReference type="NCBIfam" id="NF001770">
    <property type="entry name" value="PRK00509.1"/>
    <property type="match status" value="1"/>
</dbReference>
<evidence type="ECO:0000313" key="14">
    <source>
        <dbReference type="EMBL" id="RMX64071.1"/>
    </source>
</evidence>
<organism evidence="14 15">
    <name type="scientific">Peronospora effusa</name>
    <dbReference type="NCBI Taxonomy" id="542832"/>
    <lineage>
        <taxon>Eukaryota</taxon>
        <taxon>Sar</taxon>
        <taxon>Stramenopiles</taxon>
        <taxon>Oomycota</taxon>
        <taxon>Peronosporomycetes</taxon>
        <taxon>Peronosporales</taxon>
        <taxon>Peronosporaceae</taxon>
        <taxon>Peronospora</taxon>
    </lineage>
</organism>
<evidence type="ECO:0000256" key="5">
    <source>
        <dbReference type="ARBA" id="ARBA00022571"/>
    </source>
</evidence>
<evidence type="ECO:0000256" key="9">
    <source>
        <dbReference type="ARBA" id="ARBA00022840"/>
    </source>
</evidence>
<dbReference type="EMBL" id="QLLG01000341">
    <property type="protein sequence ID" value="RMX64071.1"/>
    <property type="molecule type" value="Genomic_DNA"/>
</dbReference>
<dbReference type="AlphaFoldDB" id="A0A3M6VDJ2"/>
<name>A0A3M6VDJ2_9STRA</name>
<protein>
    <recommendedName>
        <fullName evidence="4">Argininosuccinate synthase</fullName>
        <ecNumber evidence="3">6.3.4.5</ecNumber>
    </recommendedName>
    <alternativeName>
        <fullName evidence="10">Citrulline--aspartate ligase</fullName>
    </alternativeName>
</protein>
<keyword evidence="5" id="KW-0055">Arginine biosynthesis</keyword>
<keyword evidence="15" id="KW-1185">Reference proteome</keyword>
<evidence type="ECO:0000256" key="2">
    <source>
        <dbReference type="ARBA" id="ARBA00011881"/>
    </source>
</evidence>
<keyword evidence="8" id="KW-0547">Nucleotide-binding</keyword>
<feature type="domain" description="Arginosuccinate synthase-like N-terminal" evidence="12">
    <location>
        <begin position="10"/>
        <end position="175"/>
    </location>
</feature>
<dbReference type="Pfam" id="PF20979">
    <property type="entry name" value="Arginosuc_syn_C"/>
    <property type="match status" value="1"/>
</dbReference>
<dbReference type="InterPro" id="IPR018223">
    <property type="entry name" value="Arginosuc_synth_CS"/>
</dbReference>
<dbReference type="HAMAP" id="MF_00005">
    <property type="entry name" value="Arg_succ_synth_type1"/>
    <property type="match status" value="1"/>
</dbReference>
<dbReference type="Pfam" id="PF00764">
    <property type="entry name" value="Arginosuc_synth"/>
    <property type="match status" value="1"/>
</dbReference>
<dbReference type="Pfam" id="PF04641">
    <property type="entry name" value="Rtf2"/>
    <property type="match status" value="1"/>
</dbReference>
<evidence type="ECO:0000256" key="11">
    <source>
        <dbReference type="SAM" id="MobiDB-lite"/>
    </source>
</evidence>
<dbReference type="GO" id="GO:0004055">
    <property type="term" value="F:argininosuccinate synthase activity"/>
    <property type="evidence" value="ECO:0007669"/>
    <property type="project" value="UniProtKB-EC"/>
</dbReference>
<dbReference type="InterPro" id="IPR027799">
    <property type="entry name" value="Rtf2_RING-finger"/>
</dbReference>
<dbReference type="GO" id="GO:0000050">
    <property type="term" value="P:urea cycle"/>
    <property type="evidence" value="ECO:0007669"/>
    <property type="project" value="TreeGrafter"/>
</dbReference>
<dbReference type="EC" id="6.3.4.5" evidence="3"/>
<sequence>MSVNAQPGDKVVLAYSGGLDTSIILKWLTNKGFEVICYCANVGQQGEDYEQVRAKALSLGAKKVYIEDLREEFVKHYIFEAVKSNAIYESRYLLGTSLARPVIAKKQVEIAHTEGAKYVAHGATGKGNDQVRFELCAQALDAQLKTIAPWRDAEFIEKFKGRADLIQYAKEQNIPIDATPKAPYSVDENLYHTSYEAGMLEDPMTAPMVEMFKMTVDPKDAPDTAEQISIRFEKGIPVGVTNLTAKTPELTGALDLFLELNKLAGKHGVGRIDIVENRFVGIKSRGVYETPGGTILRQAHLDLEGLCMDREVMKVRDSLSAKFAEFCYNGFWFAPEMDFVRNAVDFSQQNVTGYVHLELYKGNVTVIGRYSDEALYSADLASMDQEGGGDNFDYHPADAQGFIRINATRLKAWRCRPQPNNMGNDGGVIAVKRKFMRHANVKARSEKADQEVQRLEKARTCALSLQPLQELVVACRLGNLFNKQTLLEHLLAKSMPERFQHITSLKDVVACRVTCDKEKGTLWCCPVTMVEFNGKQPFVVLFKCGCVLSERALKAVNTSECLVCGNPYNEQDVVTLLLEEEQYKEKQKKLLEQKMEEKRVKKNKKRMKSSKEEDGKYEQKKPKKEKKSKRKAEQLGDSGDTKLVKMVKDAGESISKAKENSQVFASIFSKNKKERRNANDLLMTIGGMRYTLS</sequence>
<comment type="pathway">
    <text evidence="1">Amino-acid biosynthesis; L-arginine biosynthesis; L-arginine from L-ornithine and carbamoyl phosphate: step 2/3.</text>
</comment>
<dbReference type="InterPro" id="IPR014729">
    <property type="entry name" value="Rossmann-like_a/b/a_fold"/>
</dbReference>
<dbReference type="Gene3D" id="1.20.5.470">
    <property type="entry name" value="Single helix bin"/>
    <property type="match status" value="1"/>
</dbReference>
<evidence type="ECO:0000256" key="4">
    <source>
        <dbReference type="ARBA" id="ARBA00014810"/>
    </source>
</evidence>
<keyword evidence="7" id="KW-0028">Amino-acid biosynthesis</keyword>
<dbReference type="InterPro" id="IPR023434">
    <property type="entry name" value="Arginosuc_synth_type_1_subfam"/>
</dbReference>
<dbReference type="SUPFAM" id="SSF52402">
    <property type="entry name" value="Adenine nucleotide alpha hydrolases-like"/>
    <property type="match status" value="1"/>
</dbReference>
<dbReference type="STRING" id="542832.A0A3M6VDJ2"/>
<proteinExistence type="inferred from homology"/>
<dbReference type="Gene3D" id="3.90.1260.10">
    <property type="entry name" value="Argininosuccinate synthetase, chain A, domain 2"/>
    <property type="match status" value="1"/>
</dbReference>
<dbReference type="GO" id="GO:0005737">
    <property type="term" value="C:cytoplasm"/>
    <property type="evidence" value="ECO:0007669"/>
    <property type="project" value="TreeGrafter"/>
</dbReference>
<evidence type="ECO:0000256" key="10">
    <source>
        <dbReference type="ARBA" id="ARBA00029916"/>
    </source>
</evidence>
<evidence type="ECO:0000256" key="8">
    <source>
        <dbReference type="ARBA" id="ARBA00022741"/>
    </source>
</evidence>
<feature type="domain" description="Arginosuccinate synthase C-terminal" evidence="13">
    <location>
        <begin position="184"/>
        <end position="412"/>
    </location>
</feature>
<evidence type="ECO:0000259" key="12">
    <source>
        <dbReference type="Pfam" id="PF00764"/>
    </source>
</evidence>
<feature type="compositionally biased region" description="Basic and acidic residues" evidence="11">
    <location>
        <begin position="609"/>
        <end position="620"/>
    </location>
</feature>
<evidence type="ECO:0000256" key="3">
    <source>
        <dbReference type="ARBA" id="ARBA00012286"/>
    </source>
</evidence>
<dbReference type="SUPFAM" id="SSF69864">
    <property type="entry name" value="Argininosuccinate synthetase, C-terminal domain"/>
    <property type="match status" value="1"/>
</dbReference>
<evidence type="ECO:0000256" key="1">
    <source>
        <dbReference type="ARBA" id="ARBA00004967"/>
    </source>
</evidence>
<dbReference type="InterPro" id="IPR048267">
    <property type="entry name" value="Arginosuc_syn_N"/>
</dbReference>
<dbReference type="InterPro" id="IPR048268">
    <property type="entry name" value="Arginosuc_syn_C"/>
</dbReference>
<dbReference type="PANTHER" id="PTHR11587:SF2">
    <property type="entry name" value="ARGININOSUCCINATE SYNTHASE"/>
    <property type="match status" value="1"/>
</dbReference>
<dbReference type="PANTHER" id="PTHR11587">
    <property type="entry name" value="ARGININOSUCCINATE SYNTHASE"/>
    <property type="match status" value="1"/>
</dbReference>
<dbReference type="FunFam" id="3.90.1260.10:FF:000003">
    <property type="entry name" value="Argininosuccinate synthase"/>
    <property type="match status" value="1"/>
</dbReference>
<dbReference type="PROSITE" id="PS00564">
    <property type="entry name" value="ARGININOSUCCIN_SYN_1"/>
    <property type="match status" value="1"/>
</dbReference>
<evidence type="ECO:0000313" key="15">
    <source>
        <dbReference type="Proteomes" id="UP000282087"/>
    </source>
</evidence>
<evidence type="ECO:0000256" key="6">
    <source>
        <dbReference type="ARBA" id="ARBA00022598"/>
    </source>
</evidence>
<dbReference type="FunFam" id="3.40.50.620:FF:000019">
    <property type="entry name" value="Argininosuccinate synthase"/>
    <property type="match status" value="1"/>
</dbReference>
<dbReference type="GO" id="GO:0000053">
    <property type="term" value="P:argininosuccinate metabolic process"/>
    <property type="evidence" value="ECO:0007669"/>
    <property type="project" value="TreeGrafter"/>
</dbReference>
<comment type="subunit">
    <text evidence="2">Homotetramer.</text>
</comment>
<dbReference type="NCBIfam" id="TIGR00032">
    <property type="entry name" value="argG"/>
    <property type="match status" value="1"/>
</dbReference>
<comment type="caution">
    <text evidence="14">The sequence shown here is derived from an EMBL/GenBank/DDBJ whole genome shotgun (WGS) entry which is preliminary data.</text>
</comment>
<dbReference type="InterPro" id="IPR001518">
    <property type="entry name" value="Arginosuc_synth"/>
</dbReference>
<dbReference type="CDD" id="cd01999">
    <property type="entry name" value="ASS"/>
    <property type="match status" value="1"/>
</dbReference>
<dbReference type="Gene3D" id="3.40.50.620">
    <property type="entry name" value="HUPs"/>
    <property type="match status" value="1"/>
</dbReference>
<feature type="region of interest" description="Disordered" evidence="11">
    <location>
        <begin position="594"/>
        <end position="642"/>
    </location>
</feature>
<accession>A0A3M6VDJ2</accession>